<protein>
    <submittedName>
        <fullName evidence="3">TIR domain protein</fullName>
    </submittedName>
</protein>
<feature type="region of interest" description="Disordered" evidence="1">
    <location>
        <begin position="44"/>
        <end position="74"/>
    </location>
</feature>
<evidence type="ECO:0000313" key="4">
    <source>
        <dbReference type="Proteomes" id="UP000187194"/>
    </source>
</evidence>
<reference evidence="3 4" key="1">
    <citation type="submission" date="2017-01" db="EMBL/GenBank/DDBJ databases">
        <title>Phylogeographic, genomic and meropenem susceptibility analysis of Burkholderia ubonensis.</title>
        <authorList>
            <person name="Price E.P."/>
            <person name="Sarovich D.S."/>
            <person name="Webb J.R."/>
            <person name="Hall C.M."/>
            <person name="Sahl J.W."/>
            <person name="Kaestli M."/>
            <person name="Mayo M."/>
            <person name="Harrington G."/>
            <person name="Baker A.L."/>
            <person name="Sidak-Loftis L.C."/>
            <person name="Lummis M."/>
            <person name="Schupp J.M."/>
            <person name="Gillece J.D."/>
            <person name="Tuanyok A."/>
            <person name="Warner J."/>
            <person name="Busch J.D."/>
            <person name="Keim P."/>
            <person name="Currie B.J."/>
            <person name="Wagner D.M."/>
        </authorList>
    </citation>
    <scope>NUCLEOTIDE SEQUENCE [LARGE SCALE GENOMIC DNA]</scope>
    <source>
        <strain evidence="3 4">A21</strain>
    </source>
</reference>
<dbReference type="InterPro" id="IPR035897">
    <property type="entry name" value="Toll_tir_struct_dom_sf"/>
</dbReference>
<organism evidence="3 4">
    <name type="scientific">Burkholderia ubonensis</name>
    <dbReference type="NCBI Taxonomy" id="101571"/>
    <lineage>
        <taxon>Bacteria</taxon>
        <taxon>Pseudomonadati</taxon>
        <taxon>Pseudomonadota</taxon>
        <taxon>Betaproteobacteria</taxon>
        <taxon>Burkholderiales</taxon>
        <taxon>Burkholderiaceae</taxon>
        <taxon>Burkholderia</taxon>
        <taxon>Burkholderia cepacia complex</taxon>
    </lineage>
</organism>
<dbReference type="EMBL" id="MTJZ01000008">
    <property type="protein sequence ID" value="OMG73868.1"/>
    <property type="molecule type" value="Genomic_DNA"/>
</dbReference>
<dbReference type="GO" id="GO:0007165">
    <property type="term" value="P:signal transduction"/>
    <property type="evidence" value="ECO:0007669"/>
    <property type="project" value="InterPro"/>
</dbReference>
<dbReference type="AlphaFoldDB" id="A0A1R1JF95"/>
<dbReference type="InterPro" id="IPR000157">
    <property type="entry name" value="TIR_dom"/>
</dbReference>
<evidence type="ECO:0000259" key="2">
    <source>
        <dbReference type="PROSITE" id="PS50104"/>
    </source>
</evidence>
<evidence type="ECO:0000256" key="1">
    <source>
        <dbReference type="SAM" id="MobiDB-lite"/>
    </source>
</evidence>
<dbReference type="SUPFAM" id="SSF52200">
    <property type="entry name" value="Toll/Interleukin receptor TIR domain"/>
    <property type="match status" value="1"/>
</dbReference>
<accession>A0A1R1JF95</accession>
<proteinExistence type="predicted"/>
<sequence>MARCTAPVRGHHSAAARAACPACSSRYGGYGGSYGSGYGRDYSSPYSSSGGSSYSGGGRSSGGGSSKPRWSRAGSSVSYTPAQVVSLTPIREAIEKEAAAKPDLRDCFLCHAWDDRQGAAKQLHDLLEAAGVKVWFSEKDLGLGVPMMRAIDKGLAASKIGLVLVTPALLARLPKEGVADKELSTLLQGNRLVPIVHGTTYTALRDVSPMLASRSGLDTSEDTMEVVATKIAELVAIWG</sequence>
<evidence type="ECO:0000313" key="3">
    <source>
        <dbReference type="EMBL" id="OMG73868.1"/>
    </source>
</evidence>
<gene>
    <name evidence="3" type="ORF">BW685_07515</name>
</gene>
<dbReference type="Pfam" id="PF13676">
    <property type="entry name" value="TIR_2"/>
    <property type="match status" value="1"/>
</dbReference>
<dbReference type="PROSITE" id="PS50104">
    <property type="entry name" value="TIR"/>
    <property type="match status" value="1"/>
</dbReference>
<name>A0A1R1JF95_9BURK</name>
<feature type="domain" description="TIR" evidence="2">
    <location>
        <begin position="103"/>
        <end position="235"/>
    </location>
</feature>
<dbReference type="Gene3D" id="3.40.50.10140">
    <property type="entry name" value="Toll/interleukin-1 receptor homology (TIR) domain"/>
    <property type="match status" value="1"/>
</dbReference>
<feature type="compositionally biased region" description="Gly residues" evidence="1">
    <location>
        <begin position="53"/>
        <end position="65"/>
    </location>
</feature>
<dbReference type="Proteomes" id="UP000187194">
    <property type="component" value="Unassembled WGS sequence"/>
</dbReference>
<comment type="caution">
    <text evidence="3">The sequence shown here is derived from an EMBL/GenBank/DDBJ whole genome shotgun (WGS) entry which is preliminary data.</text>
</comment>